<dbReference type="SUPFAM" id="SSF47384">
    <property type="entry name" value="Homodimeric domain of signal transducing histidine kinase"/>
    <property type="match status" value="1"/>
</dbReference>
<dbReference type="AlphaFoldDB" id="L0GQF4"/>
<dbReference type="GO" id="GO:0000155">
    <property type="term" value="F:phosphorelay sensor kinase activity"/>
    <property type="evidence" value="ECO:0007669"/>
    <property type="project" value="InterPro"/>
</dbReference>
<feature type="domain" description="Histidine kinase" evidence="9">
    <location>
        <begin position="395"/>
        <end position="616"/>
    </location>
</feature>
<evidence type="ECO:0000256" key="7">
    <source>
        <dbReference type="PROSITE-ProRule" id="PRU00169"/>
    </source>
</evidence>
<keyword evidence="12" id="KW-1185">Reference proteome</keyword>
<evidence type="ECO:0000259" key="10">
    <source>
        <dbReference type="PROSITE" id="PS50110"/>
    </source>
</evidence>
<dbReference type="InterPro" id="IPR003661">
    <property type="entry name" value="HisK_dim/P_dom"/>
</dbReference>
<dbReference type="PROSITE" id="PS50109">
    <property type="entry name" value="HIS_KIN"/>
    <property type="match status" value="1"/>
</dbReference>
<dbReference type="Pfam" id="PF02518">
    <property type="entry name" value="HATPase_c"/>
    <property type="match status" value="1"/>
</dbReference>
<dbReference type="FunFam" id="3.30.565.10:FF:000010">
    <property type="entry name" value="Sensor histidine kinase RcsC"/>
    <property type="match status" value="1"/>
</dbReference>
<proteinExistence type="predicted"/>
<gene>
    <name evidence="11" type="ORF">Thimo_0093</name>
</gene>
<dbReference type="InterPro" id="IPR050736">
    <property type="entry name" value="Sensor_HK_Regulatory"/>
</dbReference>
<evidence type="ECO:0000256" key="5">
    <source>
        <dbReference type="ARBA" id="ARBA00022777"/>
    </source>
</evidence>
<feature type="transmembrane region" description="Helical" evidence="8">
    <location>
        <begin position="6"/>
        <end position="31"/>
    </location>
</feature>
<dbReference type="InterPro" id="IPR004358">
    <property type="entry name" value="Sig_transdc_His_kin-like_C"/>
</dbReference>
<dbReference type="STRING" id="765912.Thimo_0093"/>
<dbReference type="InterPro" id="IPR036890">
    <property type="entry name" value="HATPase_C_sf"/>
</dbReference>
<sequence length="778" mass="86022">MSLRHLILLFLLIFGLTPLLFGVLINLPLVLDRTTLFYQKAYLQNLRADFRDLDQHLASRHEMIRLLAKLPEPGLILGEEGDEEEIDLARARYTTWINQILGDQQDVIQILFLSGRGEERFWLARDIKSQQWRPTPLPPILPSKAFTDAGLTLQPGGVLVSRIRIDPNAGSDDPRQLLTLDLMSPIGAPGGPADAPPGVVVLTIDVGGMAQYYRDTLWVNHDGSYLHPGQPIGASAQAFEDFPGLARIFADGKLAVWRGAHGRQWLWVPMFLTEDTTPLWVGRPVDPSPIDDFRDALILRVISIVFVLVGVVMILARWIATRAEHFGQVLTGGIGRILRDGEPIRFAWRGPREVSELGEQLTALAETHAEHLRAARAHTRELEQSYRYKSEFLANVSHELRTPLNSILLLSKLLADRQSGLDVDQQRQAQVIYEAGRDLRAMIDNILDISLIEAGRVRVALEWIELASLVEELIELVTPLSTEKGLYLRFDPSAVAGTWILSDREKLRQILKNFLSNAVKFTDEGGVEIRIETDEDPSRPVAIHVVDTGIGIPGDKQEIIFEAFQQADGSTRRRYGGTGLGLSISRELARLLDGEISVRSAEGQGACFTLRLPRELAMASHDGDRVIEHRPRAPVAEDGPVPDLHRPRFDGGWVLVVERDVEGLLAETTLLEALGLRVQTAADADEAIETLREEAGCVLILLAAFVSAADTCDTIADIRRESADRPIPILVMGDCADRPWQSICSVTGADGAIAKPIDQGALESAIARLLERRSTPGP</sequence>
<dbReference type="Proteomes" id="UP000010816">
    <property type="component" value="Chromosome"/>
</dbReference>
<name>L0GQF4_9GAMM</name>
<evidence type="ECO:0000256" key="2">
    <source>
        <dbReference type="ARBA" id="ARBA00012438"/>
    </source>
</evidence>
<dbReference type="PATRIC" id="fig|765912.4.peg.91"/>
<dbReference type="SUPFAM" id="SSF55874">
    <property type="entry name" value="ATPase domain of HSP90 chaperone/DNA topoisomerase II/histidine kinase"/>
    <property type="match status" value="1"/>
</dbReference>
<dbReference type="HOGENOM" id="CLU_354048_0_0_6"/>
<dbReference type="OrthoDB" id="7051659at2"/>
<feature type="transmembrane region" description="Helical" evidence="8">
    <location>
        <begin position="297"/>
        <end position="320"/>
    </location>
</feature>
<dbReference type="Pfam" id="PF00512">
    <property type="entry name" value="HisKA"/>
    <property type="match status" value="1"/>
</dbReference>
<organism evidence="11 12">
    <name type="scientific">Thioflavicoccus mobilis 8321</name>
    <dbReference type="NCBI Taxonomy" id="765912"/>
    <lineage>
        <taxon>Bacteria</taxon>
        <taxon>Pseudomonadati</taxon>
        <taxon>Pseudomonadota</taxon>
        <taxon>Gammaproteobacteria</taxon>
        <taxon>Chromatiales</taxon>
        <taxon>Chromatiaceae</taxon>
        <taxon>Thioflavicoccus</taxon>
    </lineage>
</organism>
<dbReference type="PRINTS" id="PR00344">
    <property type="entry name" value="BCTRLSENSOR"/>
</dbReference>
<dbReference type="SMART" id="SM00387">
    <property type="entry name" value="HATPase_c"/>
    <property type="match status" value="1"/>
</dbReference>
<reference evidence="11 12" key="1">
    <citation type="submission" date="2011-09" db="EMBL/GenBank/DDBJ databases">
        <title>Complete sequence of chromosome of Thioflavicoccus mobilis 8321.</title>
        <authorList>
            <consortium name="US DOE Joint Genome Institute"/>
            <person name="Lucas S."/>
            <person name="Han J."/>
            <person name="Lapidus A."/>
            <person name="Cheng J.-F."/>
            <person name="Goodwin L."/>
            <person name="Pitluck S."/>
            <person name="Peters L."/>
            <person name="Ovchinnikova G."/>
            <person name="Lu M."/>
            <person name="Detter J.C."/>
            <person name="Han C."/>
            <person name="Tapia R."/>
            <person name="Land M."/>
            <person name="Hauser L."/>
            <person name="Kyrpides N."/>
            <person name="Ivanova N."/>
            <person name="Pagani I."/>
            <person name="Vogl K."/>
            <person name="Liu Z."/>
            <person name="Imhoff J."/>
            <person name="Thiel V."/>
            <person name="Frigaard N.-U."/>
            <person name="Bryant D."/>
            <person name="Woyke T."/>
        </authorList>
    </citation>
    <scope>NUCLEOTIDE SEQUENCE [LARGE SCALE GENOMIC DNA]</scope>
    <source>
        <strain evidence="11 12">8321</strain>
    </source>
</reference>
<keyword evidence="4" id="KW-0808">Transferase</keyword>
<evidence type="ECO:0000259" key="9">
    <source>
        <dbReference type="PROSITE" id="PS50109"/>
    </source>
</evidence>
<dbReference type="InterPro" id="IPR036097">
    <property type="entry name" value="HisK_dim/P_sf"/>
</dbReference>
<comment type="caution">
    <text evidence="7">Lacks conserved residue(s) required for the propagation of feature annotation.</text>
</comment>
<protein>
    <recommendedName>
        <fullName evidence="2">histidine kinase</fullName>
        <ecNumber evidence="2">2.7.13.3</ecNumber>
    </recommendedName>
</protein>
<evidence type="ECO:0000256" key="6">
    <source>
        <dbReference type="ARBA" id="ARBA00023012"/>
    </source>
</evidence>
<keyword evidence="5 11" id="KW-0418">Kinase</keyword>
<dbReference type="EC" id="2.7.13.3" evidence="2"/>
<evidence type="ECO:0000256" key="8">
    <source>
        <dbReference type="SAM" id="Phobius"/>
    </source>
</evidence>
<keyword evidence="3" id="KW-0597">Phosphoprotein</keyword>
<dbReference type="Gene3D" id="3.30.565.10">
    <property type="entry name" value="Histidine kinase-like ATPase, C-terminal domain"/>
    <property type="match status" value="1"/>
</dbReference>
<keyword evidence="8" id="KW-0812">Transmembrane</keyword>
<evidence type="ECO:0000256" key="3">
    <source>
        <dbReference type="ARBA" id="ARBA00022553"/>
    </source>
</evidence>
<dbReference type="SMART" id="SM00388">
    <property type="entry name" value="HisKA"/>
    <property type="match status" value="1"/>
</dbReference>
<dbReference type="PANTHER" id="PTHR43711">
    <property type="entry name" value="TWO-COMPONENT HISTIDINE KINASE"/>
    <property type="match status" value="1"/>
</dbReference>
<comment type="catalytic activity">
    <reaction evidence="1">
        <text>ATP + protein L-histidine = ADP + protein N-phospho-L-histidine.</text>
        <dbReference type="EC" id="2.7.13.3"/>
    </reaction>
</comment>
<accession>L0GQF4</accession>
<evidence type="ECO:0000256" key="4">
    <source>
        <dbReference type="ARBA" id="ARBA00022679"/>
    </source>
</evidence>
<dbReference type="CDD" id="cd16922">
    <property type="entry name" value="HATPase_EvgS-ArcB-TorS-like"/>
    <property type="match status" value="1"/>
</dbReference>
<keyword evidence="8" id="KW-0472">Membrane</keyword>
<dbReference type="Gene3D" id="1.10.287.130">
    <property type="match status" value="1"/>
</dbReference>
<dbReference type="eggNOG" id="COG4251">
    <property type="taxonomic scope" value="Bacteria"/>
</dbReference>
<dbReference type="Gene3D" id="3.40.50.2300">
    <property type="match status" value="1"/>
</dbReference>
<keyword evidence="8" id="KW-1133">Transmembrane helix</keyword>
<dbReference type="CDD" id="cd00156">
    <property type="entry name" value="REC"/>
    <property type="match status" value="1"/>
</dbReference>
<dbReference type="PROSITE" id="PS50110">
    <property type="entry name" value="RESPONSE_REGULATORY"/>
    <property type="match status" value="1"/>
</dbReference>
<dbReference type="eggNOG" id="COG0784">
    <property type="taxonomic scope" value="Bacteria"/>
</dbReference>
<dbReference type="InterPro" id="IPR011006">
    <property type="entry name" value="CheY-like_superfamily"/>
</dbReference>
<evidence type="ECO:0000313" key="11">
    <source>
        <dbReference type="EMBL" id="AGA88968.1"/>
    </source>
</evidence>
<dbReference type="InterPro" id="IPR001789">
    <property type="entry name" value="Sig_transdc_resp-reg_receiver"/>
</dbReference>
<dbReference type="EMBL" id="CP003051">
    <property type="protein sequence ID" value="AGA88968.1"/>
    <property type="molecule type" value="Genomic_DNA"/>
</dbReference>
<dbReference type="InterPro" id="IPR005467">
    <property type="entry name" value="His_kinase_dom"/>
</dbReference>
<evidence type="ECO:0000313" key="12">
    <source>
        <dbReference type="Proteomes" id="UP000010816"/>
    </source>
</evidence>
<dbReference type="CDD" id="cd00082">
    <property type="entry name" value="HisKA"/>
    <property type="match status" value="1"/>
</dbReference>
<dbReference type="InterPro" id="IPR003594">
    <property type="entry name" value="HATPase_dom"/>
</dbReference>
<dbReference type="KEGG" id="tmb:Thimo_0093"/>
<dbReference type="RefSeq" id="WP_015279118.1">
    <property type="nucleotide sequence ID" value="NC_019940.1"/>
</dbReference>
<dbReference type="SUPFAM" id="SSF52172">
    <property type="entry name" value="CheY-like"/>
    <property type="match status" value="1"/>
</dbReference>
<evidence type="ECO:0000256" key="1">
    <source>
        <dbReference type="ARBA" id="ARBA00000085"/>
    </source>
</evidence>
<keyword evidence="6" id="KW-0902">Two-component regulatory system</keyword>
<feature type="domain" description="Response regulatory" evidence="10">
    <location>
        <begin position="653"/>
        <end position="770"/>
    </location>
</feature>
<dbReference type="PANTHER" id="PTHR43711:SF26">
    <property type="entry name" value="SENSOR HISTIDINE KINASE RCSC"/>
    <property type="match status" value="1"/>
</dbReference>